<keyword evidence="5" id="KW-1133">Transmembrane helix</keyword>
<name>A0A6A7ADM1_9PLEO</name>
<proteinExistence type="inferred from homology"/>
<evidence type="ECO:0000256" key="8">
    <source>
        <dbReference type="ARBA" id="ARBA00023136"/>
    </source>
</evidence>
<evidence type="ECO:0000256" key="5">
    <source>
        <dbReference type="ARBA" id="ARBA00022989"/>
    </source>
</evidence>
<evidence type="ECO:0000256" key="7">
    <source>
        <dbReference type="ARBA" id="ARBA00023098"/>
    </source>
</evidence>
<evidence type="ECO:0000256" key="2">
    <source>
        <dbReference type="ARBA" id="ARBA00006484"/>
    </source>
</evidence>
<dbReference type="Proteomes" id="UP000799424">
    <property type="component" value="Unassembled WGS sequence"/>
</dbReference>
<dbReference type="Gene3D" id="3.40.50.720">
    <property type="entry name" value="NAD(P)-binding Rossmann-like Domain"/>
    <property type="match status" value="1"/>
</dbReference>
<keyword evidence="3" id="KW-0812">Transmembrane</keyword>
<keyword evidence="6" id="KW-0560">Oxidoreductase</keyword>
<dbReference type="GO" id="GO:0016020">
    <property type="term" value="C:membrane"/>
    <property type="evidence" value="ECO:0007669"/>
    <property type="project" value="UniProtKB-SubCell"/>
</dbReference>
<evidence type="ECO:0000256" key="9">
    <source>
        <dbReference type="ARBA" id="ARBA00059620"/>
    </source>
</evidence>
<gene>
    <name evidence="13" type="ORF">CC86DRAFT_391547</name>
</gene>
<keyword evidence="14" id="KW-1185">Reference proteome</keyword>
<dbReference type="CDD" id="cd05339">
    <property type="entry name" value="17beta-HSDXI-like_SDR_c"/>
    <property type="match status" value="1"/>
</dbReference>
<evidence type="ECO:0000256" key="3">
    <source>
        <dbReference type="ARBA" id="ARBA00022692"/>
    </source>
</evidence>
<dbReference type="AlphaFoldDB" id="A0A6A7ADM1"/>
<dbReference type="PRINTS" id="PR00081">
    <property type="entry name" value="GDHRDH"/>
</dbReference>
<evidence type="ECO:0000256" key="1">
    <source>
        <dbReference type="ARBA" id="ARBA00004141"/>
    </source>
</evidence>
<evidence type="ECO:0000256" key="12">
    <source>
        <dbReference type="RuleBase" id="RU000363"/>
    </source>
</evidence>
<dbReference type="InterPro" id="IPR036291">
    <property type="entry name" value="NAD(P)-bd_dom_sf"/>
</dbReference>
<dbReference type="InterPro" id="IPR002347">
    <property type="entry name" value="SDR_fam"/>
</dbReference>
<evidence type="ECO:0000256" key="11">
    <source>
        <dbReference type="ARBA" id="ARBA00082544"/>
    </source>
</evidence>
<dbReference type="PANTHER" id="PTHR24322">
    <property type="entry name" value="PKSB"/>
    <property type="match status" value="1"/>
</dbReference>
<evidence type="ECO:0000256" key="4">
    <source>
        <dbReference type="ARBA" id="ARBA00022857"/>
    </source>
</evidence>
<reference evidence="13" key="1">
    <citation type="journal article" date="2020" name="Stud. Mycol.">
        <title>101 Dothideomycetes genomes: a test case for predicting lifestyles and emergence of pathogens.</title>
        <authorList>
            <person name="Haridas S."/>
            <person name="Albert R."/>
            <person name="Binder M."/>
            <person name="Bloem J."/>
            <person name="Labutti K."/>
            <person name="Salamov A."/>
            <person name="Andreopoulos B."/>
            <person name="Baker S."/>
            <person name="Barry K."/>
            <person name="Bills G."/>
            <person name="Bluhm B."/>
            <person name="Cannon C."/>
            <person name="Castanera R."/>
            <person name="Culley D."/>
            <person name="Daum C."/>
            <person name="Ezra D."/>
            <person name="Gonzalez J."/>
            <person name="Henrissat B."/>
            <person name="Kuo A."/>
            <person name="Liang C."/>
            <person name="Lipzen A."/>
            <person name="Lutzoni F."/>
            <person name="Magnuson J."/>
            <person name="Mondo S."/>
            <person name="Nolan M."/>
            <person name="Ohm R."/>
            <person name="Pangilinan J."/>
            <person name="Park H.-J."/>
            <person name="Ramirez L."/>
            <person name="Alfaro M."/>
            <person name="Sun H."/>
            <person name="Tritt A."/>
            <person name="Yoshinaga Y."/>
            <person name="Zwiers L.-H."/>
            <person name="Turgeon B."/>
            <person name="Goodwin S."/>
            <person name="Spatafora J."/>
            <person name="Crous P."/>
            <person name="Grigoriev I."/>
        </authorList>
    </citation>
    <scope>NUCLEOTIDE SEQUENCE</scope>
    <source>
        <strain evidence="13">CBS 113818</strain>
    </source>
</reference>
<keyword evidence="8" id="KW-0472">Membrane</keyword>
<dbReference type="InterPro" id="IPR020904">
    <property type="entry name" value="Sc_DH/Rdtase_CS"/>
</dbReference>
<evidence type="ECO:0000313" key="14">
    <source>
        <dbReference type="Proteomes" id="UP000799424"/>
    </source>
</evidence>
<comment type="subcellular location">
    <subcellularLocation>
        <location evidence="1">Membrane</location>
        <topology evidence="1">Multi-pass membrane protein</topology>
    </subcellularLocation>
</comment>
<dbReference type="PANTHER" id="PTHR24322:SF736">
    <property type="entry name" value="RETINOL DEHYDROGENASE 10"/>
    <property type="match status" value="1"/>
</dbReference>
<dbReference type="SUPFAM" id="SSF51735">
    <property type="entry name" value="NAD(P)-binding Rossmann-fold domains"/>
    <property type="match status" value="1"/>
</dbReference>
<accession>A0A6A7ADM1</accession>
<comment type="function">
    <text evidence="9">Catalyzes the reduction of all-trans-retinal to all-trans-retinol in the presence of NADPH.</text>
</comment>
<keyword evidence="4" id="KW-0521">NADP</keyword>
<evidence type="ECO:0000313" key="13">
    <source>
        <dbReference type="EMBL" id="KAF2830685.1"/>
    </source>
</evidence>
<comment type="similarity">
    <text evidence="2 12">Belongs to the short-chain dehydrogenases/reductases (SDR) family.</text>
</comment>
<organism evidence="13 14">
    <name type="scientific">Ophiobolus disseminans</name>
    <dbReference type="NCBI Taxonomy" id="1469910"/>
    <lineage>
        <taxon>Eukaryota</taxon>
        <taxon>Fungi</taxon>
        <taxon>Dikarya</taxon>
        <taxon>Ascomycota</taxon>
        <taxon>Pezizomycotina</taxon>
        <taxon>Dothideomycetes</taxon>
        <taxon>Pleosporomycetidae</taxon>
        <taxon>Pleosporales</taxon>
        <taxon>Pleosporineae</taxon>
        <taxon>Phaeosphaeriaceae</taxon>
        <taxon>Ophiobolus</taxon>
    </lineage>
</organism>
<dbReference type="FunFam" id="3.40.50.720:FF:000131">
    <property type="entry name" value="Short-chain dehydrogenase/reductase 3"/>
    <property type="match status" value="1"/>
</dbReference>
<evidence type="ECO:0000256" key="6">
    <source>
        <dbReference type="ARBA" id="ARBA00023002"/>
    </source>
</evidence>
<dbReference type="PROSITE" id="PS00061">
    <property type="entry name" value="ADH_SHORT"/>
    <property type="match status" value="1"/>
</dbReference>
<dbReference type="GO" id="GO:0052650">
    <property type="term" value="F:all-trans-retinol dehydrogenase (NADP+) activity"/>
    <property type="evidence" value="ECO:0007669"/>
    <property type="project" value="UniProtKB-ARBA"/>
</dbReference>
<dbReference type="Pfam" id="PF00106">
    <property type="entry name" value="adh_short"/>
    <property type="match status" value="1"/>
</dbReference>
<protein>
    <recommendedName>
        <fullName evidence="10">Short-chain dehydrogenase/reductase 3</fullName>
    </recommendedName>
    <alternativeName>
        <fullName evidence="11">Retinal short-chain dehydrogenase/reductase 1</fullName>
    </alternativeName>
</protein>
<dbReference type="PRINTS" id="PR00080">
    <property type="entry name" value="SDRFAMILY"/>
</dbReference>
<keyword evidence="7" id="KW-0443">Lipid metabolism</keyword>
<evidence type="ECO:0000256" key="10">
    <source>
        <dbReference type="ARBA" id="ARBA00068717"/>
    </source>
</evidence>
<dbReference type="OrthoDB" id="10253736at2759"/>
<dbReference type="EMBL" id="MU006219">
    <property type="protein sequence ID" value="KAF2830685.1"/>
    <property type="molecule type" value="Genomic_DNA"/>
</dbReference>
<sequence length="340" mass="36905">MIRSFILVAASLVLHLAAPTRLWVGNSLPLSDTQHSALLWCLKWALTLWATTDINSILNRWAENKWLWKTDASGWVWGQEIAVVTGGSRGIGACVVKQLVSYGIHCAVLDVIPLSETFTDDERRLVRYYKCDITSPTAIHSAAEAIRSDLGSPSILINNAGIGNGSTILDIPFENVQRLFQINILSQFSTVKEFLPDMLAKKKGHIMSVASLASFVSLAGAVDYSCTKSGLLSFHEGLGQELKYRHKCPQIKTTIVHPNWTKSAITAHPAVEAGLKRIGAKLLEAEDVAGAMVKQIIAAKSGQLILGPGISPKIRALPLWLQELVRDSQAYVVNGSGTTG</sequence>